<protein>
    <recommendedName>
        <fullName evidence="8">N-(5'-phosphoribosyl)anthranilate isomerase</fullName>
        <shortName evidence="8">PRAI</shortName>
        <ecNumber evidence="8">5.3.1.24</ecNumber>
    </recommendedName>
</protein>
<dbReference type="PANTHER" id="PTHR42894">
    <property type="entry name" value="N-(5'-PHOSPHORIBOSYL)ANTHRANILATE ISOMERASE"/>
    <property type="match status" value="1"/>
</dbReference>
<gene>
    <name evidence="8" type="primary">trpF</name>
    <name evidence="10" type="ORF">PV02_05385</name>
</gene>
<accession>A0AAE3KWZ6</accession>
<name>A0AAE3KWZ6_9EURY</name>
<dbReference type="EC" id="5.3.1.24" evidence="8"/>
<dbReference type="RefSeq" id="WP_342765629.1">
    <property type="nucleotide sequence ID" value="NZ_JTEO01000004.1"/>
</dbReference>
<dbReference type="Pfam" id="PF00697">
    <property type="entry name" value="PRAI"/>
    <property type="match status" value="1"/>
</dbReference>
<keyword evidence="4 8" id="KW-0028">Amino-acid biosynthesis</keyword>
<evidence type="ECO:0000259" key="9">
    <source>
        <dbReference type="Pfam" id="PF00697"/>
    </source>
</evidence>
<evidence type="ECO:0000256" key="8">
    <source>
        <dbReference type="HAMAP-Rule" id="MF_00135"/>
    </source>
</evidence>
<evidence type="ECO:0000256" key="7">
    <source>
        <dbReference type="ARBA" id="ARBA00023235"/>
    </source>
</evidence>
<dbReference type="GO" id="GO:0000162">
    <property type="term" value="P:L-tryptophan biosynthetic process"/>
    <property type="evidence" value="ECO:0007669"/>
    <property type="project" value="UniProtKB-UniRule"/>
</dbReference>
<dbReference type="GO" id="GO:0004640">
    <property type="term" value="F:phosphoribosylanthranilate isomerase activity"/>
    <property type="evidence" value="ECO:0007669"/>
    <property type="project" value="UniProtKB-UniRule"/>
</dbReference>
<dbReference type="InterPro" id="IPR044643">
    <property type="entry name" value="TrpF_fam"/>
</dbReference>
<dbReference type="HAMAP" id="MF_00135">
    <property type="entry name" value="PRAI"/>
    <property type="match status" value="1"/>
</dbReference>
<dbReference type="InterPro" id="IPR011060">
    <property type="entry name" value="RibuloseP-bd_barrel"/>
</dbReference>
<evidence type="ECO:0000256" key="4">
    <source>
        <dbReference type="ARBA" id="ARBA00022605"/>
    </source>
</evidence>
<evidence type="ECO:0000313" key="10">
    <source>
        <dbReference type="EMBL" id="MCQ6962571.1"/>
    </source>
</evidence>
<comment type="pathway">
    <text evidence="2 8">Amino-acid biosynthesis; L-tryptophan biosynthesis; L-tryptophan from chorismate: step 3/5.</text>
</comment>
<dbReference type="Proteomes" id="UP001206983">
    <property type="component" value="Unassembled WGS sequence"/>
</dbReference>
<keyword evidence="11" id="KW-1185">Reference proteome</keyword>
<feature type="domain" description="N-(5'phosphoribosyl) anthranilate isomerase (PRAI)" evidence="9">
    <location>
        <begin position="4"/>
        <end position="218"/>
    </location>
</feature>
<evidence type="ECO:0000256" key="2">
    <source>
        <dbReference type="ARBA" id="ARBA00004664"/>
    </source>
</evidence>
<reference evidence="10 11" key="1">
    <citation type="journal article" date="2011" name="Appl. Environ. Microbiol.">
        <title>Methanogenic archaea isolated from Taiwan's Chelungpu fault.</title>
        <authorList>
            <person name="Wu S.Y."/>
            <person name="Lai M.C."/>
        </authorList>
    </citation>
    <scope>NUCLEOTIDE SEQUENCE [LARGE SCALE GENOMIC DNA]</scope>
    <source>
        <strain evidence="10 11">St545Mb</strain>
    </source>
</reference>
<dbReference type="InterPro" id="IPR013785">
    <property type="entry name" value="Aldolase_TIM"/>
</dbReference>
<keyword evidence="5 8" id="KW-0822">Tryptophan biosynthesis</keyword>
<keyword evidence="6 8" id="KW-0057">Aromatic amino acid biosynthesis</keyword>
<evidence type="ECO:0000256" key="5">
    <source>
        <dbReference type="ARBA" id="ARBA00022822"/>
    </source>
</evidence>
<evidence type="ECO:0000256" key="1">
    <source>
        <dbReference type="ARBA" id="ARBA00001164"/>
    </source>
</evidence>
<evidence type="ECO:0000313" key="11">
    <source>
        <dbReference type="Proteomes" id="UP001206983"/>
    </source>
</evidence>
<dbReference type="PANTHER" id="PTHR42894:SF1">
    <property type="entry name" value="N-(5'-PHOSPHORIBOSYL)ANTHRANILATE ISOMERASE"/>
    <property type="match status" value="1"/>
</dbReference>
<dbReference type="SUPFAM" id="SSF51366">
    <property type="entry name" value="Ribulose-phoshate binding barrel"/>
    <property type="match status" value="1"/>
</dbReference>
<proteinExistence type="inferred from homology"/>
<dbReference type="EMBL" id="JTEO01000004">
    <property type="protein sequence ID" value="MCQ6962571.1"/>
    <property type="molecule type" value="Genomic_DNA"/>
</dbReference>
<evidence type="ECO:0000256" key="6">
    <source>
        <dbReference type="ARBA" id="ARBA00023141"/>
    </source>
</evidence>
<comment type="similarity">
    <text evidence="3 8">Belongs to the TrpF family.</text>
</comment>
<keyword evidence="7 8" id="KW-0413">Isomerase</keyword>
<sequence length="225" mass="23831">MPKVKICGMQCAEDIDMAVRCGADAVGFITEVPVQTPRKIDAAAASRLIDRVPPFVDSVLVIMPDSASQALELIGQVRPDAIQIHNDLGAEDIGIIRDGLKGSRQRVIKTLPVPADSAGDTRNLLTQVEELSDAGSVDAILLDSARAGMSGGTGLTHDWSVSREIVENTDIPVILAGGLKPENVRHAVDEVLPFAVDTASGVETDGKKDPAKVCRFIKEARCTNA</sequence>
<evidence type="ECO:0000256" key="3">
    <source>
        <dbReference type="ARBA" id="ARBA00007571"/>
    </source>
</evidence>
<dbReference type="Gene3D" id="3.20.20.70">
    <property type="entry name" value="Aldolase class I"/>
    <property type="match status" value="1"/>
</dbReference>
<dbReference type="CDD" id="cd00405">
    <property type="entry name" value="PRAI"/>
    <property type="match status" value="1"/>
</dbReference>
<dbReference type="InterPro" id="IPR001240">
    <property type="entry name" value="PRAI_dom"/>
</dbReference>
<comment type="caution">
    <text evidence="10">The sequence shown here is derived from an EMBL/GenBank/DDBJ whole genome shotgun (WGS) entry which is preliminary data.</text>
</comment>
<dbReference type="AlphaFoldDB" id="A0AAE3KWZ6"/>
<organism evidence="10 11">
    <name type="scientific">Methanolobus chelungpuianus</name>
    <dbReference type="NCBI Taxonomy" id="502115"/>
    <lineage>
        <taxon>Archaea</taxon>
        <taxon>Methanobacteriati</taxon>
        <taxon>Methanobacteriota</taxon>
        <taxon>Stenosarchaea group</taxon>
        <taxon>Methanomicrobia</taxon>
        <taxon>Methanosarcinales</taxon>
        <taxon>Methanosarcinaceae</taxon>
        <taxon>Methanolobus</taxon>
    </lineage>
</organism>
<comment type="catalytic activity">
    <reaction evidence="1 8">
        <text>N-(5-phospho-beta-D-ribosyl)anthranilate = 1-(2-carboxyphenylamino)-1-deoxy-D-ribulose 5-phosphate</text>
        <dbReference type="Rhea" id="RHEA:21540"/>
        <dbReference type="ChEBI" id="CHEBI:18277"/>
        <dbReference type="ChEBI" id="CHEBI:58613"/>
        <dbReference type="EC" id="5.3.1.24"/>
    </reaction>
</comment>